<feature type="domain" description="Protein kinase" evidence="2">
    <location>
        <begin position="178"/>
        <end position="626"/>
    </location>
</feature>
<evidence type="ECO:0000313" key="4">
    <source>
        <dbReference type="Proteomes" id="UP000717328"/>
    </source>
</evidence>
<evidence type="ECO:0000259" key="2">
    <source>
        <dbReference type="PROSITE" id="PS50011"/>
    </source>
</evidence>
<evidence type="ECO:0000256" key="1">
    <source>
        <dbReference type="SAM" id="MobiDB-lite"/>
    </source>
</evidence>
<dbReference type="GO" id="GO:0005524">
    <property type="term" value="F:ATP binding"/>
    <property type="evidence" value="ECO:0007669"/>
    <property type="project" value="InterPro"/>
</dbReference>
<dbReference type="Proteomes" id="UP000717328">
    <property type="component" value="Unassembled WGS sequence"/>
</dbReference>
<name>A0A9P7KFJ0_9AGAR</name>
<gene>
    <name evidence="3" type="ORF">H0H81_012543</name>
</gene>
<dbReference type="InterPro" id="IPR011009">
    <property type="entry name" value="Kinase-like_dom_sf"/>
</dbReference>
<keyword evidence="4" id="KW-1185">Reference proteome</keyword>
<sequence>METGLVDREIAEVKEATSLLRQVATESFLDKFMVLSEADVSDAFQKLCEGGQYSTEHEHWKEFPAEVDQGGLVICYDEMTVLLCDRSGTIATATSININKDPLNFIRIIGGISSMKPEQLGWDIGMKLYKHPAQEIVPSYEAGFDFRGEYGNSPFHLHWVIEAIVDGAPQRYLTIGTLSAPQVLGMCGRATLVFEVVKYDERFDPKETFALKRYWRPVPANAAKIQTSDLKASSEPTGINDEQQTSDQVHPTEGEFYDIIYDEDDDRPEFKCVHHDVTLVGGAANSTFETIRRSLILEPPLPERQSSPDYYSYSYNGRGSSPCYGPYGMPFPKENLLPEPVEHIHHQILMPTGIPILYFCHIRELLSVLLDCIKDHRHAHAKYILHRDISIGNLMIFAYTSDDFERTYGRLMDFDHAKRVTNASPPLLTPVDEAFLPRAENLIKLSYEGDISRDLMVQAWGYVKFLSGSYIQDVFNTRRSYFELPPKEGELTSADLGWYDEDVEWPDFEDGESKKPFGERALVGTPPFMSAEVLAGYTFSQDHKKRFYHNANHDMESFLWVLINICVVRSGPGKGMARPENSEGLLKCVHDFFDGDYLTLEKSKWRLLENPKRLDSDVLEFFHPYFEDLKPLVRQWWAVLVLAYQYRANEFYHIHKHIIRILENSIAALQDPPIPHEATVNELRRRKEQHQRSLHTFQPVSQTDNVTATSCAFPMPPANPNPLKSSTQKRSLSPTGPLSLESSSHVAEKRRRIGEFATSQR</sequence>
<accession>A0A9P7KFJ0</accession>
<dbReference type="SUPFAM" id="SSF56112">
    <property type="entry name" value="Protein kinase-like (PK-like)"/>
    <property type="match status" value="1"/>
</dbReference>
<feature type="region of interest" description="Disordered" evidence="1">
    <location>
        <begin position="708"/>
        <end position="761"/>
    </location>
</feature>
<dbReference type="EMBL" id="JABCKI010000476">
    <property type="protein sequence ID" value="KAG5650351.1"/>
    <property type="molecule type" value="Genomic_DNA"/>
</dbReference>
<evidence type="ECO:0000313" key="3">
    <source>
        <dbReference type="EMBL" id="KAG5650351.1"/>
    </source>
</evidence>
<dbReference type="AlphaFoldDB" id="A0A9P7KFJ0"/>
<protein>
    <recommendedName>
        <fullName evidence="2">Protein kinase domain-containing protein</fullName>
    </recommendedName>
</protein>
<dbReference type="PANTHER" id="PTHR38248">
    <property type="entry name" value="FUNK1 6"/>
    <property type="match status" value="1"/>
</dbReference>
<dbReference type="OrthoDB" id="312874at2759"/>
<dbReference type="InterPro" id="IPR000719">
    <property type="entry name" value="Prot_kinase_dom"/>
</dbReference>
<dbReference type="Pfam" id="PF17667">
    <property type="entry name" value="Pkinase_fungal"/>
    <property type="match status" value="3"/>
</dbReference>
<feature type="compositionally biased region" description="Polar residues" evidence="1">
    <location>
        <begin position="722"/>
        <end position="745"/>
    </location>
</feature>
<dbReference type="InterPro" id="IPR040976">
    <property type="entry name" value="Pkinase_fungal"/>
</dbReference>
<reference evidence="3" key="2">
    <citation type="submission" date="2021-10" db="EMBL/GenBank/DDBJ databases">
        <title>Phylogenomics reveals ancestral predisposition of the termite-cultivated fungus Termitomyces towards a domesticated lifestyle.</title>
        <authorList>
            <person name="Auxier B."/>
            <person name="Grum-Grzhimaylo A."/>
            <person name="Cardenas M.E."/>
            <person name="Lodge J.D."/>
            <person name="Laessoe T."/>
            <person name="Pedersen O."/>
            <person name="Smith M.E."/>
            <person name="Kuyper T.W."/>
            <person name="Franco-Molano E.A."/>
            <person name="Baroni T.J."/>
            <person name="Aanen D.K."/>
        </authorList>
    </citation>
    <scope>NUCLEOTIDE SEQUENCE</scope>
    <source>
        <strain evidence="3">D49</strain>
    </source>
</reference>
<reference evidence="3" key="1">
    <citation type="submission" date="2021-02" db="EMBL/GenBank/DDBJ databases">
        <authorList>
            <person name="Nieuwenhuis M."/>
            <person name="Van De Peppel L.J.J."/>
        </authorList>
    </citation>
    <scope>NUCLEOTIDE SEQUENCE</scope>
    <source>
        <strain evidence="3">D49</strain>
    </source>
</reference>
<dbReference type="GO" id="GO:0004672">
    <property type="term" value="F:protein kinase activity"/>
    <property type="evidence" value="ECO:0007669"/>
    <property type="project" value="InterPro"/>
</dbReference>
<dbReference type="PANTHER" id="PTHR38248:SF2">
    <property type="entry name" value="FUNK1 11"/>
    <property type="match status" value="1"/>
</dbReference>
<dbReference type="Gene3D" id="1.10.510.10">
    <property type="entry name" value="Transferase(Phosphotransferase) domain 1"/>
    <property type="match status" value="1"/>
</dbReference>
<dbReference type="PROSITE" id="PS00109">
    <property type="entry name" value="PROTEIN_KINASE_TYR"/>
    <property type="match status" value="1"/>
</dbReference>
<feature type="region of interest" description="Disordered" evidence="1">
    <location>
        <begin position="226"/>
        <end position="249"/>
    </location>
</feature>
<dbReference type="PROSITE" id="PS50011">
    <property type="entry name" value="PROTEIN_KINASE_DOM"/>
    <property type="match status" value="1"/>
</dbReference>
<organism evidence="3 4">
    <name type="scientific">Sphagnurus paluster</name>
    <dbReference type="NCBI Taxonomy" id="117069"/>
    <lineage>
        <taxon>Eukaryota</taxon>
        <taxon>Fungi</taxon>
        <taxon>Dikarya</taxon>
        <taxon>Basidiomycota</taxon>
        <taxon>Agaricomycotina</taxon>
        <taxon>Agaricomycetes</taxon>
        <taxon>Agaricomycetidae</taxon>
        <taxon>Agaricales</taxon>
        <taxon>Tricholomatineae</taxon>
        <taxon>Lyophyllaceae</taxon>
        <taxon>Sphagnurus</taxon>
    </lineage>
</organism>
<dbReference type="InterPro" id="IPR008266">
    <property type="entry name" value="Tyr_kinase_AS"/>
</dbReference>
<comment type="caution">
    <text evidence="3">The sequence shown here is derived from an EMBL/GenBank/DDBJ whole genome shotgun (WGS) entry which is preliminary data.</text>
</comment>
<proteinExistence type="predicted"/>